<protein>
    <recommendedName>
        <fullName evidence="3">AMP-dependent synthetase/ligase domain-containing protein</fullName>
    </recommendedName>
</protein>
<reference evidence="1 2" key="1">
    <citation type="submission" date="2020-06" db="EMBL/GenBank/DDBJ databases">
        <authorList>
            <person name="Criscuolo A."/>
        </authorList>
    </citation>
    <scope>NUCLEOTIDE SEQUENCE [LARGE SCALE GENOMIC DNA]</scope>
    <source>
        <strain evidence="2">CIP 110025</strain>
    </source>
</reference>
<gene>
    <name evidence="1" type="ORF">FLACHUCJ7_00184</name>
</gene>
<sequence>MHSSCIATKTQNPTILQDYFLLAKNNHLYSEFYKGYDYAAVAPMLSKKELIPILKTKFKLHEEKTGVYLVRSGGSTQNPLVFPVDIQENQNQRFTLATELSANNFFTPKTIALNIFGYSDMYRTAAIMDDILEKCQATTLALSAHAGYPDMEQAAQYFQPDFILGTPSKLLCFAQFLEENNKKLQIQNLFYAGEFLRPNIEQFLKKAFGFKQIYSMYGSAETGIWAWSDFTKNPSLFSVINGIIVEILNPDTNGYGTIAVTNTFRKRFPVFRYAIGDLGRWVDVEGKSFLELKSRETKSFIIGEQHYDVDEFIFLTEGATTFQIQLSANDNFKEVLRMLIVQNISQSQRADFLQEKCTALKRLLNYNERFMKVEVLLVTAADLYIDPNTTKTPVLLDLR</sequence>
<name>A0A6V6YMG8_9FLAO</name>
<evidence type="ECO:0000313" key="1">
    <source>
        <dbReference type="EMBL" id="CAD0000678.1"/>
    </source>
</evidence>
<keyword evidence="2" id="KW-1185">Reference proteome</keyword>
<dbReference type="EMBL" id="CAIJDO010000050">
    <property type="protein sequence ID" value="CAD0000678.1"/>
    <property type="molecule type" value="Genomic_DNA"/>
</dbReference>
<dbReference type="Proteomes" id="UP000556700">
    <property type="component" value="Unassembled WGS sequence"/>
</dbReference>
<dbReference type="InterPro" id="IPR042099">
    <property type="entry name" value="ANL_N_sf"/>
</dbReference>
<dbReference type="AlphaFoldDB" id="A0A6V6YMG8"/>
<dbReference type="RefSeq" id="WP_031455632.1">
    <property type="nucleotide sequence ID" value="NZ_CAIJDO010000050.1"/>
</dbReference>
<evidence type="ECO:0008006" key="3">
    <source>
        <dbReference type="Google" id="ProtNLM"/>
    </source>
</evidence>
<dbReference type="Gene3D" id="3.40.50.12780">
    <property type="entry name" value="N-terminal domain of ligase-like"/>
    <property type="match status" value="1"/>
</dbReference>
<dbReference type="PANTHER" id="PTHR43845">
    <property type="entry name" value="BLR5969 PROTEIN"/>
    <property type="match status" value="1"/>
</dbReference>
<evidence type="ECO:0000313" key="2">
    <source>
        <dbReference type="Proteomes" id="UP000556700"/>
    </source>
</evidence>
<organism evidence="1 2">
    <name type="scientific">Flavobacterium chungangense</name>
    <dbReference type="NCBI Taxonomy" id="554283"/>
    <lineage>
        <taxon>Bacteria</taxon>
        <taxon>Pseudomonadati</taxon>
        <taxon>Bacteroidota</taxon>
        <taxon>Flavobacteriia</taxon>
        <taxon>Flavobacteriales</taxon>
        <taxon>Flavobacteriaceae</taxon>
        <taxon>Flavobacterium</taxon>
    </lineage>
</organism>
<dbReference type="PANTHER" id="PTHR43845:SF1">
    <property type="entry name" value="BLR5969 PROTEIN"/>
    <property type="match status" value="1"/>
</dbReference>
<comment type="caution">
    <text evidence="1">The sequence shown here is derived from an EMBL/GenBank/DDBJ whole genome shotgun (WGS) entry which is preliminary data.</text>
</comment>
<accession>A0A6V6YMG8</accession>
<dbReference type="SUPFAM" id="SSF56801">
    <property type="entry name" value="Acetyl-CoA synthetase-like"/>
    <property type="match status" value="1"/>
</dbReference>
<proteinExistence type="predicted"/>